<keyword evidence="5" id="KW-1185">Reference proteome</keyword>
<gene>
    <name evidence="4" type="ORF">GCM10007977_009980</name>
</gene>
<dbReference type="Pfam" id="PF13439">
    <property type="entry name" value="Glyco_transf_4"/>
    <property type="match status" value="1"/>
</dbReference>
<feature type="domain" description="Glycosyltransferase subfamily 4-like N-terminal" evidence="3">
    <location>
        <begin position="54"/>
        <end position="204"/>
    </location>
</feature>
<dbReference type="PANTHER" id="PTHR45947">
    <property type="entry name" value="SULFOQUINOVOSYL TRANSFERASE SQD2"/>
    <property type="match status" value="1"/>
</dbReference>
<organism evidence="4 5">
    <name type="scientific">Dactylosporangium sucinum</name>
    <dbReference type="NCBI Taxonomy" id="1424081"/>
    <lineage>
        <taxon>Bacteria</taxon>
        <taxon>Bacillati</taxon>
        <taxon>Actinomycetota</taxon>
        <taxon>Actinomycetes</taxon>
        <taxon>Micromonosporales</taxon>
        <taxon>Micromonosporaceae</taxon>
        <taxon>Dactylosporangium</taxon>
    </lineage>
</organism>
<reference evidence="4" key="1">
    <citation type="journal article" date="2014" name="Int. J. Syst. Evol. Microbiol.">
        <title>Complete genome sequence of Corynebacterium casei LMG S-19264T (=DSM 44701T), isolated from a smear-ripened cheese.</title>
        <authorList>
            <consortium name="US DOE Joint Genome Institute (JGI-PGF)"/>
            <person name="Walter F."/>
            <person name="Albersmeier A."/>
            <person name="Kalinowski J."/>
            <person name="Ruckert C."/>
        </authorList>
    </citation>
    <scope>NUCLEOTIDE SEQUENCE</scope>
    <source>
        <strain evidence="4">JCM 19831</strain>
    </source>
</reference>
<evidence type="ECO:0000259" key="3">
    <source>
        <dbReference type="Pfam" id="PF13439"/>
    </source>
</evidence>
<evidence type="ECO:0000256" key="1">
    <source>
        <dbReference type="ARBA" id="ARBA00022676"/>
    </source>
</evidence>
<dbReference type="GO" id="GO:0016757">
    <property type="term" value="F:glycosyltransferase activity"/>
    <property type="evidence" value="ECO:0007669"/>
    <property type="project" value="UniProtKB-KW"/>
</dbReference>
<protein>
    <submittedName>
        <fullName evidence="4">Glycosyl transferase</fullName>
    </submittedName>
</protein>
<accession>A0A917WKH7</accession>
<dbReference type="PANTHER" id="PTHR45947:SF13">
    <property type="entry name" value="TRANSFERASE"/>
    <property type="match status" value="1"/>
</dbReference>
<dbReference type="RefSeq" id="WP_190248495.1">
    <property type="nucleotide sequence ID" value="NZ_BMPI01000004.1"/>
</dbReference>
<evidence type="ECO:0000313" key="4">
    <source>
        <dbReference type="EMBL" id="GGM10878.1"/>
    </source>
</evidence>
<evidence type="ECO:0000256" key="2">
    <source>
        <dbReference type="ARBA" id="ARBA00022679"/>
    </source>
</evidence>
<sequence length="385" mass="41252">MKVVVAHNRYASGQPSGENVIVDAEIAQLTGAGVTVLPFLRSSDEIGTFSTAQKVLLPLSPVRNGASQRALADLLKSEKPDIIHLHNPYPLISPWVIRTAHAHRVPVVHTVHNYRQVCAPGLYFRDGQICTECRGKAFPLPAVRHACYRDSKAQSAVMAATLAYHRGTWKHVDHFIALTDRIAEHLMDFGIPQARITVKPNGIPDAGAAQQSGEGFLYAARLSPEKGLALVLDAWERHPDGALGPLRIIGDGPLRQLAVDAAARRGDVTYLGAVDNSAVRAEIGRAACVIAASTWHDVLPTIILEALSGGRPVLVTDRGGMPYLAGDAGWVVQPDAAALADGLRAAHAGAAELAPVARRRYQEHFSPDVLTQRLLAIYASVISSP</sequence>
<dbReference type="GO" id="GO:1901137">
    <property type="term" value="P:carbohydrate derivative biosynthetic process"/>
    <property type="evidence" value="ECO:0007669"/>
    <property type="project" value="UniProtKB-ARBA"/>
</dbReference>
<dbReference type="Proteomes" id="UP000642070">
    <property type="component" value="Unassembled WGS sequence"/>
</dbReference>
<keyword evidence="2 4" id="KW-0808">Transferase</keyword>
<proteinExistence type="predicted"/>
<dbReference type="CDD" id="cd03801">
    <property type="entry name" value="GT4_PimA-like"/>
    <property type="match status" value="1"/>
</dbReference>
<evidence type="ECO:0000313" key="5">
    <source>
        <dbReference type="Proteomes" id="UP000642070"/>
    </source>
</evidence>
<dbReference type="Gene3D" id="3.40.50.2000">
    <property type="entry name" value="Glycogen Phosphorylase B"/>
    <property type="match status" value="2"/>
</dbReference>
<dbReference type="SUPFAM" id="SSF53756">
    <property type="entry name" value="UDP-Glycosyltransferase/glycogen phosphorylase"/>
    <property type="match status" value="1"/>
</dbReference>
<reference evidence="4" key="2">
    <citation type="submission" date="2020-09" db="EMBL/GenBank/DDBJ databases">
        <authorList>
            <person name="Sun Q."/>
            <person name="Ohkuma M."/>
        </authorList>
    </citation>
    <scope>NUCLEOTIDE SEQUENCE</scope>
    <source>
        <strain evidence="4">JCM 19831</strain>
    </source>
</reference>
<comment type="caution">
    <text evidence="4">The sequence shown here is derived from an EMBL/GenBank/DDBJ whole genome shotgun (WGS) entry which is preliminary data.</text>
</comment>
<keyword evidence="1" id="KW-0328">Glycosyltransferase</keyword>
<dbReference type="InterPro" id="IPR028098">
    <property type="entry name" value="Glyco_trans_4-like_N"/>
</dbReference>
<name>A0A917WKH7_9ACTN</name>
<dbReference type="AlphaFoldDB" id="A0A917WKH7"/>
<dbReference type="InterPro" id="IPR050194">
    <property type="entry name" value="Glycosyltransferase_grp1"/>
</dbReference>
<dbReference type="Pfam" id="PF13692">
    <property type="entry name" value="Glyco_trans_1_4"/>
    <property type="match status" value="1"/>
</dbReference>
<dbReference type="EMBL" id="BMPI01000004">
    <property type="protein sequence ID" value="GGM10878.1"/>
    <property type="molecule type" value="Genomic_DNA"/>
</dbReference>